<dbReference type="Proteomes" id="UP000690515">
    <property type="component" value="Unassembled WGS sequence"/>
</dbReference>
<comment type="cofactor">
    <cofactor evidence="1">
        <name>Zn(2+)</name>
        <dbReference type="ChEBI" id="CHEBI:29105"/>
    </cofactor>
</comment>
<keyword evidence="4" id="KW-0479">Metal-binding</keyword>
<dbReference type="SMART" id="SM00863">
    <property type="entry name" value="tRNA_SAD"/>
    <property type="match status" value="1"/>
</dbReference>
<evidence type="ECO:0000256" key="4">
    <source>
        <dbReference type="ARBA" id="ARBA00022723"/>
    </source>
</evidence>
<sequence>MEMQFLTKSYAQTCATRVVESGEGWLRCQETVFYPQGGGQLGDTGKVIVGDGSQLIIVNTLKGGEIGQVVHYLQDKSCVLPVGLQVNLILDWQRRYQFMQLHTALHVLSAVLPFPVTGCQINETSARIDLACPELTLTKEEITKQLNDFCCANYVVSVEQLPEELLQKQLELVKTMSVKPPAGVGNIRMIRIDSIDYQPCGGTHVANTGEIPALVVSNIKSKGKQNRRVTICFAEEPKVLGLHCE</sequence>
<dbReference type="Gene3D" id="3.30.980.10">
    <property type="entry name" value="Threonyl-trna Synthetase, Chain A, domain 2"/>
    <property type="match status" value="1"/>
</dbReference>
<gene>
    <name evidence="8" type="ORF">KCG35_09615</name>
</gene>
<dbReference type="EMBL" id="JAGSOY010000017">
    <property type="protein sequence ID" value="MBU2711318.1"/>
    <property type="molecule type" value="Genomic_DNA"/>
</dbReference>
<protein>
    <recommendedName>
        <fullName evidence="3">Alanine--tRNA ligase</fullName>
    </recommendedName>
    <alternativeName>
        <fullName evidence="6">Alanyl-tRNA synthetase</fullName>
    </alternativeName>
</protein>
<dbReference type="InterPro" id="IPR018164">
    <property type="entry name" value="Ala-tRNA-synth_IIc_N"/>
</dbReference>
<reference evidence="8 9" key="1">
    <citation type="submission" date="2021-04" db="EMBL/GenBank/DDBJ databases">
        <authorList>
            <person name="Pira H."/>
            <person name="Risdian C."/>
            <person name="Wink J."/>
        </authorList>
    </citation>
    <scope>NUCLEOTIDE SEQUENCE [LARGE SCALE GENOMIC DNA]</scope>
    <source>
        <strain evidence="8 9">WH53</strain>
    </source>
</reference>
<dbReference type="PROSITE" id="PS50860">
    <property type="entry name" value="AA_TRNA_LIGASE_II_ALA"/>
    <property type="match status" value="1"/>
</dbReference>
<dbReference type="Pfam" id="PF01411">
    <property type="entry name" value="tRNA-synt_2c"/>
    <property type="match status" value="1"/>
</dbReference>
<evidence type="ECO:0000256" key="3">
    <source>
        <dbReference type="ARBA" id="ARBA00017959"/>
    </source>
</evidence>
<dbReference type="InterPro" id="IPR051335">
    <property type="entry name" value="Alanyl-tRNA_Editing_Enzymes"/>
</dbReference>
<accession>A0ABS5ZC29</accession>
<dbReference type="PANTHER" id="PTHR43462">
    <property type="entry name" value="ALANYL-TRNA EDITING PROTEIN"/>
    <property type="match status" value="1"/>
</dbReference>
<evidence type="ECO:0000256" key="5">
    <source>
        <dbReference type="ARBA" id="ARBA00022833"/>
    </source>
</evidence>
<dbReference type="Pfam" id="PF07973">
    <property type="entry name" value="tRNA_SAD"/>
    <property type="match status" value="1"/>
</dbReference>
<evidence type="ECO:0000256" key="2">
    <source>
        <dbReference type="ARBA" id="ARBA00004496"/>
    </source>
</evidence>
<proteinExistence type="predicted"/>
<dbReference type="SUPFAM" id="SSF55186">
    <property type="entry name" value="ThrRS/AlaRS common domain"/>
    <property type="match status" value="1"/>
</dbReference>
<dbReference type="InterPro" id="IPR018163">
    <property type="entry name" value="Thr/Ala-tRNA-synth_IIc_edit"/>
</dbReference>
<evidence type="ECO:0000313" key="9">
    <source>
        <dbReference type="Proteomes" id="UP000690515"/>
    </source>
</evidence>
<dbReference type="InterPro" id="IPR012947">
    <property type="entry name" value="tRNA_SAD"/>
</dbReference>
<dbReference type="RefSeq" id="WP_215819480.1">
    <property type="nucleotide sequence ID" value="NZ_JAGSOY010000017.1"/>
</dbReference>
<keyword evidence="9" id="KW-1185">Reference proteome</keyword>
<evidence type="ECO:0000259" key="7">
    <source>
        <dbReference type="PROSITE" id="PS50860"/>
    </source>
</evidence>
<evidence type="ECO:0000256" key="1">
    <source>
        <dbReference type="ARBA" id="ARBA00001947"/>
    </source>
</evidence>
<dbReference type="InterPro" id="IPR018165">
    <property type="entry name" value="Ala-tRNA-synth_IIc_core"/>
</dbReference>
<comment type="subcellular location">
    <subcellularLocation>
        <location evidence="2">Cytoplasm</location>
    </subcellularLocation>
</comment>
<comment type="caution">
    <text evidence="8">The sequence shown here is derived from an EMBL/GenBank/DDBJ whole genome shotgun (WGS) entry which is preliminary data.</text>
</comment>
<dbReference type="InterPro" id="IPR009000">
    <property type="entry name" value="Transl_B-barrel_sf"/>
</dbReference>
<dbReference type="Gene3D" id="2.40.30.130">
    <property type="match status" value="1"/>
</dbReference>
<evidence type="ECO:0000256" key="6">
    <source>
        <dbReference type="ARBA" id="ARBA00032577"/>
    </source>
</evidence>
<dbReference type="SUPFAM" id="SSF50447">
    <property type="entry name" value="Translation proteins"/>
    <property type="match status" value="1"/>
</dbReference>
<feature type="domain" description="Alanyl-transfer RNA synthetases family profile" evidence="7">
    <location>
        <begin position="1"/>
        <end position="229"/>
    </location>
</feature>
<organism evidence="8 9">
    <name type="scientific">Zooshikella harenae</name>
    <dbReference type="NCBI Taxonomy" id="2827238"/>
    <lineage>
        <taxon>Bacteria</taxon>
        <taxon>Pseudomonadati</taxon>
        <taxon>Pseudomonadota</taxon>
        <taxon>Gammaproteobacteria</taxon>
        <taxon>Oceanospirillales</taxon>
        <taxon>Zooshikellaceae</taxon>
        <taxon>Zooshikella</taxon>
    </lineage>
</organism>
<evidence type="ECO:0000313" key="8">
    <source>
        <dbReference type="EMBL" id="MBU2711318.1"/>
    </source>
</evidence>
<keyword evidence="5" id="KW-0862">Zinc</keyword>
<name>A0ABS5ZC29_9GAMM</name>
<dbReference type="PANTHER" id="PTHR43462:SF1">
    <property type="entry name" value="ALANYL-TRNA EDITING PROTEIN AARSD1"/>
    <property type="match status" value="1"/>
</dbReference>